<gene>
    <name evidence="1" type="ordered locus">SiRe_0586</name>
</gene>
<dbReference type="EMBL" id="CP002425">
    <property type="protein sequence ID" value="ADX84669.1"/>
    <property type="molecule type" value="Genomic_DNA"/>
</dbReference>
<dbReference type="RefSeq" id="WP_014513641.1">
    <property type="nucleotide sequence ID" value="NC_017276.1"/>
</dbReference>
<dbReference type="GeneID" id="43500350"/>
<accession>F0NDW0</accession>
<sequence>MEQLQQGEYVIWNDYSLSSYRSALIGTSIIGASPHSDSSNTKLLKY</sequence>
<dbReference type="Proteomes" id="UP000002664">
    <property type="component" value="Chromosome"/>
</dbReference>
<organism evidence="1 2">
    <name type="scientific">Saccharolobus islandicus (strain REY15A)</name>
    <name type="common">Sulfolobus islandicus</name>
    <dbReference type="NCBI Taxonomy" id="930945"/>
    <lineage>
        <taxon>Archaea</taxon>
        <taxon>Thermoproteota</taxon>
        <taxon>Thermoprotei</taxon>
        <taxon>Sulfolobales</taxon>
        <taxon>Sulfolobaceae</taxon>
        <taxon>Saccharolobus</taxon>
    </lineage>
</organism>
<protein>
    <submittedName>
        <fullName evidence="1">Uncharacterized protein</fullName>
    </submittedName>
</protein>
<dbReference type="eggNOG" id="arCOG14917">
    <property type="taxonomic scope" value="Archaea"/>
</dbReference>
<proteinExistence type="predicted"/>
<evidence type="ECO:0000313" key="2">
    <source>
        <dbReference type="Proteomes" id="UP000002664"/>
    </source>
</evidence>
<dbReference type="STRING" id="930945.SiRe_0586"/>
<name>F0NDW0_SACI5</name>
<dbReference type="AlphaFoldDB" id="F0NDW0"/>
<keyword evidence="2" id="KW-1185">Reference proteome</keyword>
<reference evidence="1 2" key="1">
    <citation type="journal article" date="2011" name="J. Bacteriol.">
        <title>Genome analyses of icelandic strains of Sulfolobus islandicus, model organisms for genetic and virus-host interaction studies.</title>
        <authorList>
            <person name="Guo L."/>
            <person name="Brugger K."/>
            <person name="Liu C."/>
            <person name="Shah S.A."/>
            <person name="Zheng H."/>
            <person name="Zhu Y."/>
            <person name="Wang S."/>
            <person name="Lillestol R.K."/>
            <person name="Chen L."/>
            <person name="Frank J."/>
            <person name="Prangishvili D."/>
            <person name="Paulin L."/>
            <person name="She Q."/>
            <person name="Huang L."/>
            <person name="Garrett R.A."/>
        </authorList>
    </citation>
    <scope>NUCLEOTIDE SEQUENCE [LARGE SCALE GENOMIC DNA]</scope>
    <source>
        <strain evidence="1 2">REY15A</strain>
    </source>
</reference>
<dbReference type="KEGG" id="sir:SiRe_0586"/>
<dbReference type="HOGENOM" id="CLU_3178760_0_0_2"/>
<evidence type="ECO:0000313" key="1">
    <source>
        <dbReference type="EMBL" id="ADX84669.1"/>
    </source>
</evidence>